<dbReference type="Proteomes" id="UP000005695">
    <property type="component" value="Unassembled WGS sequence"/>
</dbReference>
<dbReference type="PANTHER" id="PTHR33525:SF4">
    <property type="entry name" value="CYCLIC DI-GMP PHOSPHODIESTERASE CDGJ"/>
    <property type="match status" value="1"/>
</dbReference>
<evidence type="ECO:0000313" key="2">
    <source>
        <dbReference type="EMBL" id="EAT17333.1"/>
    </source>
</evidence>
<dbReference type="EMBL" id="AAEW02000001">
    <property type="protein sequence ID" value="EAT17333.1"/>
    <property type="molecule type" value="Genomic_DNA"/>
</dbReference>
<feature type="domain" description="HDOD" evidence="1">
    <location>
        <begin position="183"/>
        <end position="362"/>
    </location>
</feature>
<evidence type="ECO:0000313" key="3">
    <source>
        <dbReference type="Proteomes" id="UP000005695"/>
    </source>
</evidence>
<gene>
    <name evidence="2" type="ORF">Dace_3199</name>
</gene>
<dbReference type="InterPro" id="IPR052340">
    <property type="entry name" value="RNase_Y/CdgJ"/>
</dbReference>
<sequence length="423" mass="46902">MSALNGSLSTTSLPEILRQCSVQQKTGTLNLTQAGVDKKLYFNKGQLIYITSNKPGERVGEYLIQRGDLTRSWAGFLLKDSKRNGVAFTRSLLQKNIFDKDKLQKALSDLANLALADVMNWTVGNYEFTNLLPKQALEGPIQISEADALTQILQSGRQEGGTASTDDILRDLARTIVADDFTLPLLATTASKLEKCWEDDEKSSDEILDLVHKDQVLSINLLRVVNASVAHPPKQCVTVKQAMELYPHERLIGIVLAQAANAHSPKQPDTVSLLLQHALSCACLAEQIAAQLGEDIEEAYTCGLLHNIGKILLLQILPENNIPESQLPKLVQDFHQNSGALLSRRWNLSPKLHDCIKNYSAPEKAKESQIHVEIVCLSHNLLQNEGDLDSYQKQCPTIDFDRLDMDSLHDSLELIDELATSTY</sequence>
<organism evidence="2 3">
    <name type="scientific">Desulfuromonas acetoxidans (strain DSM 684 / 11070)</name>
    <dbReference type="NCBI Taxonomy" id="281689"/>
    <lineage>
        <taxon>Bacteria</taxon>
        <taxon>Pseudomonadati</taxon>
        <taxon>Thermodesulfobacteriota</taxon>
        <taxon>Desulfuromonadia</taxon>
        <taxon>Desulfuromonadales</taxon>
        <taxon>Desulfuromonadaceae</taxon>
        <taxon>Desulfuromonas</taxon>
    </lineage>
</organism>
<reference evidence="2" key="1">
    <citation type="submission" date="2006-05" db="EMBL/GenBank/DDBJ databases">
        <title>Annotation of the draft genome assembly of Desulfuromonas acetoxidans DSM 684.</title>
        <authorList>
            <consortium name="US DOE Joint Genome Institute (JGI-ORNL)"/>
            <person name="Larimer F."/>
            <person name="Land M."/>
            <person name="Hauser L."/>
        </authorList>
    </citation>
    <scope>NUCLEOTIDE SEQUENCE [LARGE SCALE GENOMIC DNA]</scope>
    <source>
        <strain evidence="2">DSM 684</strain>
    </source>
</reference>
<dbReference type="InterPro" id="IPR037257">
    <property type="entry name" value="T2SS_E_N_sf"/>
</dbReference>
<dbReference type="Pfam" id="PF14332">
    <property type="entry name" value="DUF4388"/>
    <property type="match status" value="1"/>
</dbReference>
<dbReference type="PANTHER" id="PTHR33525">
    <property type="match status" value="1"/>
</dbReference>
<dbReference type="InterPro" id="IPR013976">
    <property type="entry name" value="HDOD"/>
</dbReference>
<dbReference type="PROSITE" id="PS51833">
    <property type="entry name" value="HDOD"/>
    <property type="match status" value="1"/>
</dbReference>
<dbReference type="SUPFAM" id="SSF109604">
    <property type="entry name" value="HD-domain/PDEase-like"/>
    <property type="match status" value="1"/>
</dbReference>
<dbReference type="RefSeq" id="WP_005997621.1">
    <property type="nucleotide sequence ID" value="NZ_AAEW02000001.1"/>
</dbReference>
<name>Q1K3X0_DESA6</name>
<dbReference type="AlphaFoldDB" id="Q1K3X0"/>
<protein>
    <submittedName>
        <fullName evidence="2">Signal transduction protein</fullName>
    </submittedName>
</protein>
<dbReference type="InterPro" id="IPR003607">
    <property type="entry name" value="HD/PDEase_dom"/>
</dbReference>
<dbReference type="Gene3D" id="1.10.3210.10">
    <property type="entry name" value="Hypothetical protein af1432"/>
    <property type="match status" value="1"/>
</dbReference>
<reference evidence="2" key="2">
    <citation type="submission" date="2006-05" db="EMBL/GenBank/DDBJ databases">
        <title>Sequencing of the draft genome and assembly of Desulfuromonas acetoxidans DSM 684.</title>
        <authorList>
            <consortium name="US DOE Joint Genome Institute (JGI-PGF)"/>
            <person name="Copeland A."/>
            <person name="Lucas S."/>
            <person name="Lapidus A."/>
            <person name="Barry K."/>
            <person name="Detter J.C."/>
            <person name="Glavina del Rio T."/>
            <person name="Hammon N."/>
            <person name="Israni S."/>
            <person name="Dalin E."/>
            <person name="Tice H."/>
            <person name="Bruce D."/>
            <person name="Pitluck S."/>
            <person name="Richardson P."/>
        </authorList>
    </citation>
    <scope>NUCLEOTIDE SEQUENCE [LARGE SCALE GENOMIC DNA]</scope>
    <source>
        <strain evidence="2">DSM 684</strain>
    </source>
</reference>
<comment type="caution">
    <text evidence="2">The sequence shown here is derived from an EMBL/GenBank/DDBJ whole genome shotgun (WGS) entry which is preliminary data.</text>
</comment>
<dbReference type="NCBIfam" id="TIGR00277">
    <property type="entry name" value="HDIG"/>
    <property type="match status" value="1"/>
</dbReference>
<dbReference type="InterPro" id="IPR025497">
    <property type="entry name" value="PatA-like_N"/>
</dbReference>
<evidence type="ECO:0000259" key="1">
    <source>
        <dbReference type="PROSITE" id="PS51833"/>
    </source>
</evidence>
<dbReference type="Pfam" id="PF08668">
    <property type="entry name" value="HDOD"/>
    <property type="match status" value="1"/>
</dbReference>
<dbReference type="SMART" id="SM00471">
    <property type="entry name" value="HDc"/>
    <property type="match status" value="1"/>
</dbReference>
<dbReference type="CDD" id="cd00077">
    <property type="entry name" value="HDc"/>
    <property type="match status" value="1"/>
</dbReference>
<dbReference type="SUPFAM" id="SSF160246">
    <property type="entry name" value="EspE N-terminal domain-like"/>
    <property type="match status" value="1"/>
</dbReference>
<keyword evidence="3" id="KW-1185">Reference proteome</keyword>
<dbReference type="OrthoDB" id="9803649at2"/>
<dbReference type="InterPro" id="IPR006675">
    <property type="entry name" value="HDIG_dom"/>
</dbReference>
<proteinExistence type="predicted"/>
<accession>Q1K3X0</accession>